<dbReference type="SUPFAM" id="SSF52540">
    <property type="entry name" value="P-loop containing nucleoside triphosphate hydrolases"/>
    <property type="match status" value="1"/>
</dbReference>
<dbReference type="InterPro" id="IPR027417">
    <property type="entry name" value="P-loop_NTPase"/>
</dbReference>
<proteinExistence type="predicted"/>
<feature type="region of interest" description="Disordered" evidence="3">
    <location>
        <begin position="112"/>
        <end position="142"/>
    </location>
</feature>
<dbReference type="InterPro" id="IPR050100">
    <property type="entry name" value="TRAFAC_GTPase_members"/>
</dbReference>
<reference evidence="5 6" key="1">
    <citation type="journal article" date="2011" name="Proc. Natl. Acad. Sci. U.S.A.">
        <title>Evolutionary erosion of yeast sex chromosomes by mating-type switching accidents.</title>
        <authorList>
            <person name="Gordon J.L."/>
            <person name="Armisen D."/>
            <person name="Proux-Wera E."/>
            <person name="Oheigeartaigh S.S."/>
            <person name="Byrne K.P."/>
            <person name="Wolfe K.H."/>
        </authorList>
    </citation>
    <scope>NUCLEOTIDE SEQUENCE [LARGE SCALE GENOMIC DNA]</scope>
    <source>
        <strain evidence="6">ATCC MYA-139 / BCRC 22969 / CBS 8797 / CCRC 22969 / KCTC 17520 / NBRC 10181 / NCYC 3082</strain>
    </source>
</reference>
<reference evidence="6" key="2">
    <citation type="submission" date="2012-08" db="EMBL/GenBank/DDBJ databases">
        <title>Genome sequence of Kazachstania naganishii.</title>
        <authorList>
            <person name="Gordon J.L."/>
            <person name="Armisen D."/>
            <person name="Proux-Wera E."/>
            <person name="OhEigeartaigh S.S."/>
            <person name="Byrne K.P."/>
            <person name="Wolfe K.H."/>
        </authorList>
    </citation>
    <scope>NUCLEOTIDE SEQUENCE [LARGE SCALE GENOMIC DNA]</scope>
    <source>
        <strain evidence="6">ATCC MYA-139 / BCRC 22969 / CBS 8797 / CCRC 22969 / KCTC 17520 / NBRC 10181 / NCYC 3082</strain>
    </source>
</reference>
<name>J7SB77_HUIN7</name>
<accession>J7SB77</accession>
<evidence type="ECO:0000256" key="1">
    <source>
        <dbReference type="ARBA" id="ARBA00022741"/>
    </source>
</evidence>
<dbReference type="AlphaFoldDB" id="J7SB77"/>
<dbReference type="Proteomes" id="UP000006310">
    <property type="component" value="Chromosome 12"/>
</dbReference>
<dbReference type="HOGENOM" id="CLU_402814_0_0_1"/>
<feature type="domain" description="Tr-type G" evidence="4">
    <location>
        <begin position="285"/>
        <end position="496"/>
    </location>
</feature>
<keyword evidence="2" id="KW-0342">GTP-binding</keyword>
<dbReference type="Pfam" id="PF00009">
    <property type="entry name" value="GTP_EFTU"/>
    <property type="match status" value="1"/>
</dbReference>
<dbReference type="STRING" id="1071383.J7SB77"/>
<dbReference type="KEGG" id="kng:KNAG_0L01970"/>
<dbReference type="OrthoDB" id="4065668at2759"/>
<organism evidence="5 6">
    <name type="scientific">Huiozyma naganishii (strain ATCC MYA-139 / BCRC 22969 / CBS 8797 / KCTC 17520 / NBRC 10181 / NCYC 3082 / Yp74L-3)</name>
    <name type="common">Yeast</name>
    <name type="synonym">Kazachstania naganishii</name>
    <dbReference type="NCBI Taxonomy" id="1071383"/>
    <lineage>
        <taxon>Eukaryota</taxon>
        <taxon>Fungi</taxon>
        <taxon>Dikarya</taxon>
        <taxon>Ascomycota</taxon>
        <taxon>Saccharomycotina</taxon>
        <taxon>Saccharomycetes</taxon>
        <taxon>Saccharomycetales</taxon>
        <taxon>Saccharomycetaceae</taxon>
        <taxon>Huiozyma</taxon>
    </lineage>
</organism>
<dbReference type="GO" id="GO:0005525">
    <property type="term" value="F:GTP binding"/>
    <property type="evidence" value="ECO:0007669"/>
    <property type="project" value="UniProtKB-KW"/>
</dbReference>
<dbReference type="GeneID" id="34528589"/>
<gene>
    <name evidence="5" type="primary">KNAG0L01970</name>
    <name evidence="5" type="ordered locus">KNAG_0L01970</name>
</gene>
<evidence type="ECO:0000259" key="4">
    <source>
        <dbReference type="Pfam" id="PF00009"/>
    </source>
</evidence>
<sequence>MMANNGGTSAGTLQGKPVSRLELLARERAQKRAVGTVPGTEAKVVGQTGDNKRVAMLQRLRDGAGAGAGTGTAGKLSLGERLRIQRETGLEVTGSVRNLPPRRGVTLADRLRRNAVRTPNPTVTKQREPVRSRSPSRNNEEAFVGGTAAHAEVLTQFMQLTQRWSLRQRPHMGELLPASSRRDALFRSISKARHRNKRYATLLRGHHDALFTVNLPQQRAVRDEVSLRFSKPSPDDIVLEQQAKAFDEMSKDLKALQMGAVKEEPAVSLTKEEVSQMALKVVPATNVVVLGHTAAGKTTLLGRLLQDLHAVGIEDVRDAKRQCERRKMEDTNAYLVWLVEQGGDSGSLYHHAVTYRDHSYNFTVAPSRGNDTQRLVSEIPHMDMAILVVDCSTDGFESGFNLTGHTIEHALLAKYSGVKKLIVAMNKLDTVDWYVERYREVEAQLRLFLTEIGYSDDQVCWVPCDSTSGATVAHRSKTCEWYSGPSLLECVVEDIPANETTVNEELLLCVSQVQEGKQLCVEGWVGQGHVARGETLVSVTNDSLFTVARLQVRQSDAVYTSAAIALPGQYVKLQLKVTRGGVSVNEYLTCAKDGVSAVPPARERYLELQLLEVFKCDIRVGMELKLLREFQRVTVRVCEISDRGFIRCEVTDDSGGVTVFRRLENRFYVTCEGRTVGVCRLVR</sequence>
<keyword evidence="1" id="KW-0547">Nucleotide-binding</keyword>
<dbReference type="eggNOG" id="KOG0458">
    <property type="taxonomic scope" value="Eukaryota"/>
</dbReference>
<evidence type="ECO:0000256" key="3">
    <source>
        <dbReference type="SAM" id="MobiDB-lite"/>
    </source>
</evidence>
<dbReference type="GO" id="GO:0003924">
    <property type="term" value="F:GTPase activity"/>
    <property type="evidence" value="ECO:0007669"/>
    <property type="project" value="InterPro"/>
</dbReference>
<dbReference type="InterPro" id="IPR000795">
    <property type="entry name" value="T_Tr_GTP-bd_dom"/>
</dbReference>
<dbReference type="Gene3D" id="2.40.30.10">
    <property type="entry name" value="Translation factors"/>
    <property type="match status" value="1"/>
</dbReference>
<evidence type="ECO:0000313" key="6">
    <source>
        <dbReference type="Proteomes" id="UP000006310"/>
    </source>
</evidence>
<protein>
    <recommendedName>
        <fullName evidence="4">Tr-type G domain-containing protein</fullName>
    </recommendedName>
</protein>
<dbReference type="EMBL" id="HE978325">
    <property type="protein sequence ID" value="CCK72816.1"/>
    <property type="molecule type" value="Genomic_DNA"/>
</dbReference>
<evidence type="ECO:0000313" key="5">
    <source>
        <dbReference type="EMBL" id="CCK72816.1"/>
    </source>
</evidence>
<evidence type="ECO:0000256" key="2">
    <source>
        <dbReference type="ARBA" id="ARBA00023134"/>
    </source>
</evidence>
<dbReference type="PRINTS" id="PR00315">
    <property type="entry name" value="ELONGATNFCT"/>
</dbReference>
<dbReference type="RefSeq" id="XP_022467060.1">
    <property type="nucleotide sequence ID" value="XM_022610801.1"/>
</dbReference>
<dbReference type="PANTHER" id="PTHR23115">
    <property type="entry name" value="TRANSLATION FACTOR"/>
    <property type="match status" value="1"/>
</dbReference>
<dbReference type="Gene3D" id="3.40.50.300">
    <property type="entry name" value="P-loop containing nucleotide triphosphate hydrolases"/>
    <property type="match status" value="1"/>
</dbReference>
<keyword evidence="6" id="KW-1185">Reference proteome</keyword>